<dbReference type="Proteomes" id="UP001311232">
    <property type="component" value="Unassembled WGS sequence"/>
</dbReference>
<name>A0AAV9RS39_9TELE</name>
<sequence>MEEREVGGTTEPEPPCEGAMVGENDFELVVRPKQTTVGAQQFFQSKRFGNYFGCLQQSHFKQLFKLNLMFHNLHNLSCISHGVRQHKDGNRSVEVNLEYLISRKVRILKVSLYDLNA</sequence>
<reference evidence="1 2" key="1">
    <citation type="submission" date="2021-06" db="EMBL/GenBank/DDBJ databases">
        <authorList>
            <person name="Palmer J.M."/>
        </authorList>
    </citation>
    <scope>NUCLEOTIDE SEQUENCE [LARGE SCALE GENOMIC DNA]</scope>
    <source>
        <strain evidence="1 2">MEX-2019</strain>
        <tissue evidence="1">Muscle</tissue>
    </source>
</reference>
<accession>A0AAV9RS39</accession>
<comment type="caution">
    <text evidence="1">The sequence shown here is derived from an EMBL/GenBank/DDBJ whole genome shotgun (WGS) entry which is preliminary data.</text>
</comment>
<evidence type="ECO:0000313" key="2">
    <source>
        <dbReference type="Proteomes" id="UP001311232"/>
    </source>
</evidence>
<evidence type="ECO:0000313" key="1">
    <source>
        <dbReference type="EMBL" id="KAK5611776.1"/>
    </source>
</evidence>
<keyword evidence="2" id="KW-1185">Reference proteome</keyword>
<organism evidence="1 2">
    <name type="scientific">Crenichthys baileyi</name>
    <name type="common">White River springfish</name>
    <dbReference type="NCBI Taxonomy" id="28760"/>
    <lineage>
        <taxon>Eukaryota</taxon>
        <taxon>Metazoa</taxon>
        <taxon>Chordata</taxon>
        <taxon>Craniata</taxon>
        <taxon>Vertebrata</taxon>
        <taxon>Euteleostomi</taxon>
        <taxon>Actinopterygii</taxon>
        <taxon>Neopterygii</taxon>
        <taxon>Teleostei</taxon>
        <taxon>Neoteleostei</taxon>
        <taxon>Acanthomorphata</taxon>
        <taxon>Ovalentaria</taxon>
        <taxon>Atherinomorphae</taxon>
        <taxon>Cyprinodontiformes</taxon>
        <taxon>Goodeidae</taxon>
        <taxon>Crenichthys</taxon>
    </lineage>
</organism>
<dbReference type="AlphaFoldDB" id="A0AAV9RS39"/>
<gene>
    <name evidence="1" type="ORF">CRENBAI_010149</name>
</gene>
<proteinExistence type="predicted"/>
<dbReference type="EMBL" id="JAHHUM010001461">
    <property type="protein sequence ID" value="KAK5611776.1"/>
    <property type="molecule type" value="Genomic_DNA"/>
</dbReference>
<protein>
    <submittedName>
        <fullName evidence="1">Uncharacterized protein</fullName>
    </submittedName>
</protein>